<organism evidence="1">
    <name type="scientific">Brassica napus</name>
    <name type="common">Rape</name>
    <dbReference type="NCBI Taxonomy" id="3708"/>
    <lineage>
        <taxon>Eukaryota</taxon>
        <taxon>Viridiplantae</taxon>
        <taxon>Streptophyta</taxon>
        <taxon>Embryophyta</taxon>
        <taxon>Tracheophyta</taxon>
        <taxon>Spermatophyta</taxon>
        <taxon>Magnoliopsida</taxon>
        <taxon>eudicotyledons</taxon>
        <taxon>Gunneridae</taxon>
        <taxon>Pentapetalae</taxon>
        <taxon>rosids</taxon>
        <taxon>malvids</taxon>
        <taxon>Brassicales</taxon>
        <taxon>Brassicaceae</taxon>
        <taxon>Brassiceae</taxon>
        <taxon>Brassica</taxon>
    </lineage>
</organism>
<sequence>MLLLDDQMEKETSELRKEVDITQFLLEDIMRMVEHEYTMRVKGISGSSKELR</sequence>
<proteinExistence type="predicted"/>
<dbReference type="EMBL" id="HG994367">
    <property type="protein sequence ID" value="CAF1711403.1"/>
    <property type="molecule type" value="Genomic_DNA"/>
</dbReference>
<dbReference type="Proteomes" id="UP001295469">
    <property type="component" value="Chromosome C03"/>
</dbReference>
<evidence type="ECO:0000313" key="1">
    <source>
        <dbReference type="EMBL" id="CAF1711403.1"/>
    </source>
</evidence>
<dbReference type="AlphaFoldDB" id="A0A816ILQ8"/>
<protein>
    <submittedName>
        <fullName evidence="1">(rape) hypothetical protein</fullName>
    </submittedName>
</protein>
<gene>
    <name evidence="1" type="ORF">DARMORV10_C03P85440.1</name>
</gene>
<name>A0A816ILQ8_BRANA</name>
<accession>A0A816ILQ8</accession>
<reference evidence="1" key="1">
    <citation type="submission" date="2021-01" db="EMBL/GenBank/DDBJ databases">
        <authorList>
            <consortium name="Genoscope - CEA"/>
            <person name="William W."/>
        </authorList>
    </citation>
    <scope>NUCLEOTIDE SEQUENCE</scope>
</reference>